<organism evidence="2 3">
    <name type="scientific">Agrocybe pediades</name>
    <dbReference type="NCBI Taxonomy" id="84607"/>
    <lineage>
        <taxon>Eukaryota</taxon>
        <taxon>Fungi</taxon>
        <taxon>Dikarya</taxon>
        <taxon>Basidiomycota</taxon>
        <taxon>Agaricomycotina</taxon>
        <taxon>Agaricomycetes</taxon>
        <taxon>Agaricomycetidae</taxon>
        <taxon>Agaricales</taxon>
        <taxon>Agaricineae</taxon>
        <taxon>Strophariaceae</taxon>
        <taxon>Agrocybe</taxon>
    </lineage>
</organism>
<sequence length="552" mass="62908">MDPAILTYINNEIKAAEERTRSTYQQREAQLQSAWEQREAEATQGWFAQKAHLEREKASLEERLRMLEARLGETHLSSPPYVLTFILEDHSLPGRAVYDFREDIIIQEPEQEEPMYEPLPATPQRKTRSKASLASTPGTPPTARTTRKQASSNTSSPAPSRTTRSTSKGTLGTPPRAAPATQRTPRKQKSGSGMDPEVSATATPPPTPARKSKPKQLLKKDIPPDALLLKEYMFTHARLISNAADAGDVLGDPNPEDKRRFNAHFKKEADVFEADNGKPLVPRSEVTVRPYQPLRPSQSRTLSRLANIESTFVEYIAAIMSRVGIRRWAPDYIGRPDSLWNAAMSVVFIKTFRQAVAAGAYDFNANQGWKQYMEDMDLLILIYDHIVWRHFFDKWREEQRSPGAAQVEKERQAMYAVKRKKANACKAYCKKNKLHRLGRYLFDIKATSEDERDPAESFIGKRPVYFPRRRPERSAEADTAIRLIRQAIDMTKDLTRNTKRPREDPILVARPISERNMTILPAFPPNMPIDYYDPDFFNALPLELRKKADTSG</sequence>
<reference evidence="2 3" key="1">
    <citation type="submission" date="2019-12" db="EMBL/GenBank/DDBJ databases">
        <authorList>
            <person name="Floudas D."/>
            <person name="Bentzer J."/>
            <person name="Ahren D."/>
            <person name="Johansson T."/>
            <person name="Persson P."/>
            <person name="Tunlid A."/>
        </authorList>
    </citation>
    <scope>NUCLEOTIDE SEQUENCE [LARGE SCALE GENOMIC DNA]</scope>
    <source>
        <strain evidence="2 3">CBS 102.39</strain>
    </source>
</reference>
<feature type="compositionally biased region" description="Low complexity" evidence="1">
    <location>
        <begin position="150"/>
        <end position="183"/>
    </location>
</feature>
<protein>
    <submittedName>
        <fullName evidence="2">Uncharacterized protein</fullName>
    </submittedName>
</protein>
<name>A0A8H4QRG5_9AGAR</name>
<dbReference type="Proteomes" id="UP000521872">
    <property type="component" value="Unassembled WGS sequence"/>
</dbReference>
<comment type="caution">
    <text evidence="2">The sequence shown here is derived from an EMBL/GenBank/DDBJ whole genome shotgun (WGS) entry which is preliminary data.</text>
</comment>
<accession>A0A8H4QRG5</accession>
<keyword evidence="3" id="KW-1185">Reference proteome</keyword>
<evidence type="ECO:0000313" key="2">
    <source>
        <dbReference type="EMBL" id="KAF4615803.1"/>
    </source>
</evidence>
<evidence type="ECO:0000313" key="3">
    <source>
        <dbReference type="Proteomes" id="UP000521872"/>
    </source>
</evidence>
<dbReference type="AlphaFoldDB" id="A0A8H4QRG5"/>
<proteinExistence type="predicted"/>
<dbReference type="EMBL" id="JAACJL010000033">
    <property type="protein sequence ID" value="KAF4615803.1"/>
    <property type="molecule type" value="Genomic_DNA"/>
</dbReference>
<gene>
    <name evidence="2" type="ORF">D9613_012477</name>
</gene>
<evidence type="ECO:0000256" key="1">
    <source>
        <dbReference type="SAM" id="MobiDB-lite"/>
    </source>
</evidence>
<feature type="region of interest" description="Disordered" evidence="1">
    <location>
        <begin position="108"/>
        <end position="219"/>
    </location>
</feature>